<comment type="caution">
    <text evidence="1">The sequence shown here is derived from an EMBL/GenBank/DDBJ whole genome shotgun (WGS) entry which is preliminary data.</text>
</comment>
<evidence type="ECO:0000313" key="2">
    <source>
        <dbReference type="Proteomes" id="UP001152320"/>
    </source>
</evidence>
<dbReference type="AlphaFoldDB" id="A0A9Q1C049"/>
<gene>
    <name evidence="1" type="ORF">HOLleu_19740</name>
</gene>
<organism evidence="1 2">
    <name type="scientific">Holothuria leucospilota</name>
    <name type="common">Black long sea cucumber</name>
    <name type="synonym">Mertensiothuria leucospilota</name>
    <dbReference type="NCBI Taxonomy" id="206669"/>
    <lineage>
        <taxon>Eukaryota</taxon>
        <taxon>Metazoa</taxon>
        <taxon>Echinodermata</taxon>
        <taxon>Eleutherozoa</taxon>
        <taxon>Echinozoa</taxon>
        <taxon>Holothuroidea</taxon>
        <taxon>Aspidochirotacea</taxon>
        <taxon>Aspidochirotida</taxon>
        <taxon>Holothuriidae</taxon>
        <taxon>Holothuria</taxon>
    </lineage>
</organism>
<reference evidence="1" key="1">
    <citation type="submission" date="2021-10" db="EMBL/GenBank/DDBJ databases">
        <title>Tropical sea cucumber genome reveals ecological adaptation and Cuvierian tubules defense mechanism.</title>
        <authorList>
            <person name="Chen T."/>
        </authorList>
    </citation>
    <scope>NUCLEOTIDE SEQUENCE</scope>
    <source>
        <strain evidence="1">Nanhai2018</strain>
        <tissue evidence="1">Muscle</tissue>
    </source>
</reference>
<dbReference type="EMBL" id="JAIZAY010000009">
    <property type="protein sequence ID" value="KAJ8035917.1"/>
    <property type="molecule type" value="Genomic_DNA"/>
</dbReference>
<name>A0A9Q1C049_HOLLE</name>
<sequence>MFMLNSLKGTMHYKTNIRVCWKYTLNSKGVKEVLLHWYKQNKTKFYNHFCVSTSYICTYL</sequence>
<evidence type="ECO:0000313" key="1">
    <source>
        <dbReference type="EMBL" id="KAJ8035917.1"/>
    </source>
</evidence>
<keyword evidence="2" id="KW-1185">Reference proteome</keyword>
<dbReference type="Proteomes" id="UP001152320">
    <property type="component" value="Chromosome 9"/>
</dbReference>
<proteinExistence type="predicted"/>
<accession>A0A9Q1C049</accession>
<protein>
    <submittedName>
        <fullName evidence="1">Uncharacterized protein</fullName>
    </submittedName>
</protein>